<dbReference type="AlphaFoldDB" id="A0A5B7JWL1"/>
<gene>
    <name evidence="2" type="ORF">E2C01_095916</name>
</gene>
<organism evidence="2 3">
    <name type="scientific">Portunus trituberculatus</name>
    <name type="common">Swimming crab</name>
    <name type="synonym">Neptunus trituberculatus</name>
    <dbReference type="NCBI Taxonomy" id="210409"/>
    <lineage>
        <taxon>Eukaryota</taxon>
        <taxon>Metazoa</taxon>
        <taxon>Ecdysozoa</taxon>
        <taxon>Arthropoda</taxon>
        <taxon>Crustacea</taxon>
        <taxon>Multicrustacea</taxon>
        <taxon>Malacostraca</taxon>
        <taxon>Eumalacostraca</taxon>
        <taxon>Eucarida</taxon>
        <taxon>Decapoda</taxon>
        <taxon>Pleocyemata</taxon>
        <taxon>Brachyura</taxon>
        <taxon>Eubrachyura</taxon>
        <taxon>Portunoidea</taxon>
        <taxon>Portunidae</taxon>
        <taxon>Portuninae</taxon>
        <taxon>Portunus</taxon>
    </lineage>
</organism>
<evidence type="ECO:0000313" key="2">
    <source>
        <dbReference type="EMBL" id="MPD00443.1"/>
    </source>
</evidence>
<sequence>MKFIFCVNQLLSLFLLFLSVQEGEIKSQTKYHGPVDDHFYVLSEPFPSDPFYIQVDGVLHSGQAFSRIFPTMVTSVQCSVELVVDKSVMAAQAGHEATAYFIVENFGPDATFDLFATDEEKFVSHWIPKK</sequence>
<evidence type="ECO:0000313" key="3">
    <source>
        <dbReference type="Proteomes" id="UP000324222"/>
    </source>
</evidence>
<keyword evidence="1" id="KW-0732">Signal</keyword>
<accession>A0A5B7JWL1</accession>
<evidence type="ECO:0000256" key="1">
    <source>
        <dbReference type="SAM" id="SignalP"/>
    </source>
</evidence>
<reference evidence="2 3" key="1">
    <citation type="submission" date="2019-05" db="EMBL/GenBank/DDBJ databases">
        <title>Another draft genome of Portunus trituberculatus and its Hox gene families provides insights of decapod evolution.</title>
        <authorList>
            <person name="Jeong J.-H."/>
            <person name="Song I."/>
            <person name="Kim S."/>
            <person name="Choi T."/>
            <person name="Kim D."/>
            <person name="Ryu S."/>
            <person name="Kim W."/>
        </authorList>
    </citation>
    <scope>NUCLEOTIDE SEQUENCE [LARGE SCALE GENOMIC DNA]</scope>
    <source>
        <tissue evidence="2">Muscle</tissue>
    </source>
</reference>
<dbReference type="EMBL" id="VSRR010122925">
    <property type="protein sequence ID" value="MPD00443.1"/>
    <property type="molecule type" value="Genomic_DNA"/>
</dbReference>
<feature type="signal peptide" evidence="1">
    <location>
        <begin position="1"/>
        <end position="25"/>
    </location>
</feature>
<keyword evidence="3" id="KW-1185">Reference proteome</keyword>
<feature type="chain" id="PRO_5022928909" evidence="1">
    <location>
        <begin position="26"/>
        <end position="130"/>
    </location>
</feature>
<comment type="caution">
    <text evidence="2">The sequence shown here is derived from an EMBL/GenBank/DDBJ whole genome shotgun (WGS) entry which is preliminary data.</text>
</comment>
<protein>
    <submittedName>
        <fullName evidence="2">Uncharacterized protein</fullName>
    </submittedName>
</protein>
<name>A0A5B7JWL1_PORTR</name>
<dbReference type="OrthoDB" id="6336944at2759"/>
<dbReference type="Proteomes" id="UP000324222">
    <property type="component" value="Unassembled WGS sequence"/>
</dbReference>
<proteinExistence type="predicted"/>